<comment type="subcellular location">
    <subcellularLocation>
        <location evidence="1">Membrane</location>
        <topology evidence="1">Multi-pass membrane protein</topology>
    </subcellularLocation>
</comment>
<accession>A0A2G5SFQ7</accession>
<evidence type="ECO:0000256" key="7">
    <source>
        <dbReference type="SAM" id="MobiDB-lite"/>
    </source>
</evidence>
<evidence type="ECO:0000256" key="6">
    <source>
        <dbReference type="ARBA" id="ARBA00023136"/>
    </source>
</evidence>
<feature type="compositionally biased region" description="Low complexity" evidence="7">
    <location>
        <begin position="553"/>
        <end position="564"/>
    </location>
</feature>
<keyword evidence="10" id="KW-1185">Reference proteome</keyword>
<dbReference type="CDD" id="cd01115">
    <property type="entry name" value="SLC13_permease"/>
    <property type="match status" value="1"/>
</dbReference>
<evidence type="ECO:0008006" key="11">
    <source>
        <dbReference type="Google" id="ProtNLM"/>
    </source>
</evidence>
<reference evidence="10" key="1">
    <citation type="submission" date="2017-10" db="EMBL/GenBank/DDBJ databases">
        <title>Rapid genome shrinkage in a self-fertile nematode reveals novel sperm competition proteins.</title>
        <authorList>
            <person name="Yin D."/>
            <person name="Schwarz E.M."/>
            <person name="Thomas C.G."/>
            <person name="Felde R.L."/>
            <person name="Korf I.F."/>
            <person name="Cutter A.D."/>
            <person name="Schartner C.M."/>
            <person name="Ralston E.J."/>
            <person name="Meyer B.J."/>
            <person name="Haag E.S."/>
        </authorList>
    </citation>
    <scope>NUCLEOTIDE SEQUENCE [LARGE SCALE GENOMIC DNA]</scope>
    <source>
        <strain evidence="10">JU1422</strain>
    </source>
</reference>
<dbReference type="PANTHER" id="PTHR10283">
    <property type="entry name" value="SOLUTE CARRIER FAMILY 13 MEMBER"/>
    <property type="match status" value="1"/>
</dbReference>
<dbReference type="PANTHER" id="PTHR10283:SF84">
    <property type="entry name" value="SODIUM-DEPENDENT HIGH-AFFINITY DICARBOXYLATE TRANSPORTER 2"/>
    <property type="match status" value="1"/>
</dbReference>
<sequence length="1059" mass="114720">MGSYLIRSFYYNISEASDEGMQPKNATQRLLIRKILVLLGPFVAVPLLFFGPEYRCLFSIIFLSTYWIGEAFPIGITSLFPLALYPILQIVPSKQISPVYFKDSIVLFMCTLIMAMAVEATGLHRRIALKLLTKVGAKQPIMLLGFMCITSFISFFVSDTACTALMCPTAVALLMSMSDAVHHLKEGDNKKKPVAEDATVAEKLRIDDMSPQDSGFCKALILACAHASLIGGTAIITSTGPNLVFRENINKRYPEGQVTMTYLQWMVFAIPPMFIYLLASYVVLVCYFMGPSTLVRWFEKPSKEEAHMKKVVEKNIQSMYEDLGDISWGEKSVFTFFVILIGSWISRDPGFTSGWGDLLPHRNYLSDSVSGILIACLLFVWPKNPFDPIDPTAPILKWTDMKNKFSWSCTLLIGAGYAISEGVDKSGLSKLISCGMRKIFVGMSSLPLQLTVTTTIVIMTEFASNVSTGSIFIPIALGVAESMGVHPLYLALPTTVACSFAFMLPISTPPNAIVYDTKVISMLEMSDPGPRTQDSGPRTQDPGPRTQDPGPRTQDPGPRTQDQDPGPDPGPGPRTQDPGPQDPGPRTQDPGPRTQDPGPRTQDPGPRTQDPGPRTQDPGPRTQDPGPRTQDPGPRTQDPGPRTPGPRTQDPGPRTQDPGPRTQDPGPRTQDPGPRTQDPGPSQDPGPRTQDPGPRTQDPGPRTQDPGPRTQDPGPRTQDPGPRTQDPGPRTRTQDPGPRTQDPGPRTQDPGPRTQDPGPRTQDPGPRTQDPGPRTQDPGPRTQDPGPGPRTQDPGPRTQDPGPRTQDPGPRTQDPGPRTQDPGPRTQDPGPRTQDPGPQDPGPRTQDPGPRTQDPGPQDPGPRTQDPGPRTQDPGPRTQDPGPRTQDPGPRTQDPGPRTQDPGPRTQDPGPRTQDPGPRTQDPGPRTQDPGPRTQDPGPRTQDPGPRTQDPGRRPGSPEARKPGSPEARKPGSPEARKPGSPEARKPGSPEARKPGSPEARKPGSPEARKPGGPEARKPGSPEAWKPGSPEARKPGSPEARKPGSLLWISSLEPGEREN</sequence>
<dbReference type="Pfam" id="PF00939">
    <property type="entry name" value="Na_sulph_symp"/>
    <property type="match status" value="1"/>
</dbReference>
<feature type="region of interest" description="Disordered" evidence="7">
    <location>
        <begin position="525"/>
        <end position="1059"/>
    </location>
</feature>
<evidence type="ECO:0000313" key="10">
    <source>
        <dbReference type="Proteomes" id="UP000230233"/>
    </source>
</evidence>
<dbReference type="GO" id="GO:0015137">
    <property type="term" value="F:citrate transmembrane transporter activity"/>
    <property type="evidence" value="ECO:0007669"/>
    <property type="project" value="TreeGrafter"/>
</dbReference>
<dbReference type="Proteomes" id="UP000230233">
    <property type="component" value="Unassembled WGS sequence"/>
</dbReference>
<evidence type="ECO:0000256" key="1">
    <source>
        <dbReference type="ARBA" id="ARBA00004141"/>
    </source>
</evidence>
<dbReference type="PROSITE" id="PS01271">
    <property type="entry name" value="NA_SULFATE"/>
    <property type="match status" value="1"/>
</dbReference>
<evidence type="ECO:0000256" key="2">
    <source>
        <dbReference type="ARBA" id="ARBA00006772"/>
    </source>
</evidence>
<dbReference type="OrthoDB" id="6493944at2759"/>
<feature type="transmembrane region" description="Helical" evidence="8">
    <location>
        <begin position="31"/>
        <end position="50"/>
    </location>
</feature>
<keyword evidence="3" id="KW-0813">Transport</keyword>
<organism evidence="9 10">
    <name type="scientific">Caenorhabditis nigoni</name>
    <dbReference type="NCBI Taxonomy" id="1611254"/>
    <lineage>
        <taxon>Eukaryota</taxon>
        <taxon>Metazoa</taxon>
        <taxon>Ecdysozoa</taxon>
        <taxon>Nematoda</taxon>
        <taxon>Chromadorea</taxon>
        <taxon>Rhabditida</taxon>
        <taxon>Rhabditina</taxon>
        <taxon>Rhabditomorpha</taxon>
        <taxon>Rhabditoidea</taxon>
        <taxon>Rhabditidae</taxon>
        <taxon>Peloderinae</taxon>
        <taxon>Caenorhabditis</taxon>
    </lineage>
</organism>
<dbReference type="AlphaFoldDB" id="A0A2G5SFQ7"/>
<dbReference type="InterPro" id="IPR031312">
    <property type="entry name" value="Na/sul_symport_CS"/>
</dbReference>
<feature type="transmembrane region" description="Helical" evidence="8">
    <location>
        <begin position="135"/>
        <end position="157"/>
    </location>
</feature>
<feature type="transmembrane region" description="Helical" evidence="8">
    <location>
        <begin position="57"/>
        <end position="85"/>
    </location>
</feature>
<dbReference type="EMBL" id="PDUG01000010">
    <property type="protein sequence ID" value="PIC13782.1"/>
    <property type="molecule type" value="Genomic_DNA"/>
</dbReference>
<evidence type="ECO:0000256" key="4">
    <source>
        <dbReference type="ARBA" id="ARBA00022692"/>
    </source>
</evidence>
<name>A0A2G5SFQ7_9PELO</name>
<keyword evidence="4 8" id="KW-0812">Transmembrane</keyword>
<comment type="caution">
    <text evidence="9">The sequence shown here is derived from an EMBL/GenBank/DDBJ whole genome shotgun (WGS) entry which is preliminary data.</text>
</comment>
<evidence type="ECO:0000256" key="8">
    <source>
        <dbReference type="SAM" id="Phobius"/>
    </source>
</evidence>
<comment type="similarity">
    <text evidence="2">Belongs to the SLC13A/DASS transporter (TC 2.A.47) family. NADC subfamily.</text>
</comment>
<dbReference type="InterPro" id="IPR001898">
    <property type="entry name" value="SLC13A/DASS"/>
</dbReference>
<protein>
    <recommendedName>
        <fullName evidence="11">Citrate transporter-like domain-containing protein</fullName>
    </recommendedName>
</protein>
<gene>
    <name evidence="9" type="primary">Cni-nac-2</name>
    <name evidence="9" type="ORF">B9Z55_027403</name>
</gene>
<feature type="transmembrane region" description="Helical" evidence="8">
    <location>
        <begin position="265"/>
        <end position="290"/>
    </location>
</feature>
<feature type="compositionally biased region" description="Basic and acidic residues" evidence="7">
    <location>
        <begin position="1031"/>
        <end position="1042"/>
    </location>
</feature>
<proteinExistence type="inferred from homology"/>
<dbReference type="GO" id="GO:0015141">
    <property type="term" value="F:succinate transmembrane transporter activity"/>
    <property type="evidence" value="ECO:0007669"/>
    <property type="project" value="TreeGrafter"/>
</dbReference>
<evidence type="ECO:0000313" key="9">
    <source>
        <dbReference type="EMBL" id="PIC13782.1"/>
    </source>
</evidence>
<feature type="compositionally biased region" description="Basic and acidic residues" evidence="7">
    <location>
        <begin position="959"/>
        <end position="1020"/>
    </location>
</feature>
<evidence type="ECO:0000256" key="3">
    <source>
        <dbReference type="ARBA" id="ARBA00022448"/>
    </source>
</evidence>
<keyword evidence="5 8" id="KW-1133">Transmembrane helix</keyword>
<dbReference type="GO" id="GO:0005886">
    <property type="term" value="C:plasma membrane"/>
    <property type="evidence" value="ECO:0007669"/>
    <property type="project" value="TreeGrafter"/>
</dbReference>
<feature type="transmembrane region" description="Helical" evidence="8">
    <location>
        <begin position="105"/>
        <end position="123"/>
    </location>
</feature>
<keyword evidence="6 8" id="KW-0472">Membrane</keyword>
<feature type="compositionally biased region" description="Low complexity" evidence="7">
    <location>
        <begin position="573"/>
        <end position="594"/>
    </location>
</feature>
<evidence type="ECO:0000256" key="5">
    <source>
        <dbReference type="ARBA" id="ARBA00022989"/>
    </source>
</evidence>
<dbReference type="STRING" id="1611254.A0A2G5SFQ7"/>